<evidence type="ECO:0008006" key="5">
    <source>
        <dbReference type="Google" id="ProtNLM"/>
    </source>
</evidence>
<evidence type="ECO:0000256" key="1">
    <source>
        <dbReference type="SAM" id="MobiDB-lite"/>
    </source>
</evidence>
<keyword evidence="2" id="KW-0732">Signal</keyword>
<accession>A0A2J6Q165</accession>
<dbReference type="Proteomes" id="UP000235672">
    <property type="component" value="Unassembled WGS sequence"/>
</dbReference>
<sequence>MTEFVSMHCILFLLRASPKARGEPVQPGFIPSGRNIVARFLSRFKKRPIELLEQDQKTIADNGSTIKGQKGTRYNNCQLKPKSGTRQGQATSIQAGARQ</sequence>
<dbReference type="AlphaFoldDB" id="A0A2J6Q165"/>
<evidence type="ECO:0000256" key="2">
    <source>
        <dbReference type="SAM" id="SignalP"/>
    </source>
</evidence>
<dbReference type="EMBL" id="KZ613487">
    <property type="protein sequence ID" value="PMD20021.1"/>
    <property type="molecule type" value="Genomic_DNA"/>
</dbReference>
<feature type="signal peptide" evidence="2">
    <location>
        <begin position="1"/>
        <end position="22"/>
    </location>
</feature>
<feature type="chain" id="PRO_5014339648" description="Secreted protein" evidence="2">
    <location>
        <begin position="23"/>
        <end position="99"/>
    </location>
</feature>
<reference evidence="3 4" key="1">
    <citation type="submission" date="2016-05" db="EMBL/GenBank/DDBJ databases">
        <title>A degradative enzymes factory behind the ericoid mycorrhizal symbiosis.</title>
        <authorList>
            <consortium name="DOE Joint Genome Institute"/>
            <person name="Martino E."/>
            <person name="Morin E."/>
            <person name="Grelet G."/>
            <person name="Kuo A."/>
            <person name="Kohler A."/>
            <person name="Daghino S."/>
            <person name="Barry K."/>
            <person name="Choi C."/>
            <person name="Cichocki N."/>
            <person name="Clum A."/>
            <person name="Copeland A."/>
            <person name="Hainaut M."/>
            <person name="Haridas S."/>
            <person name="Labutti K."/>
            <person name="Lindquist E."/>
            <person name="Lipzen A."/>
            <person name="Khouja H.-R."/>
            <person name="Murat C."/>
            <person name="Ohm R."/>
            <person name="Olson A."/>
            <person name="Spatafora J."/>
            <person name="Veneault-Fourrey C."/>
            <person name="Henrissat B."/>
            <person name="Grigoriev I."/>
            <person name="Martin F."/>
            <person name="Perotto S."/>
        </authorList>
    </citation>
    <scope>NUCLEOTIDE SEQUENCE [LARGE SCALE GENOMIC DNA]</scope>
    <source>
        <strain evidence="3 4">UAMH 7357</strain>
    </source>
</reference>
<gene>
    <name evidence="3" type="ORF">NA56DRAFT_705264</name>
</gene>
<feature type="region of interest" description="Disordered" evidence="1">
    <location>
        <begin position="62"/>
        <end position="99"/>
    </location>
</feature>
<name>A0A2J6Q165_9HELO</name>
<proteinExistence type="predicted"/>
<evidence type="ECO:0000313" key="3">
    <source>
        <dbReference type="EMBL" id="PMD20021.1"/>
    </source>
</evidence>
<keyword evidence="4" id="KW-1185">Reference proteome</keyword>
<protein>
    <recommendedName>
        <fullName evidence="5">Secreted protein</fullName>
    </recommendedName>
</protein>
<organism evidence="3 4">
    <name type="scientific">Hyaloscypha hepaticicola</name>
    <dbReference type="NCBI Taxonomy" id="2082293"/>
    <lineage>
        <taxon>Eukaryota</taxon>
        <taxon>Fungi</taxon>
        <taxon>Dikarya</taxon>
        <taxon>Ascomycota</taxon>
        <taxon>Pezizomycotina</taxon>
        <taxon>Leotiomycetes</taxon>
        <taxon>Helotiales</taxon>
        <taxon>Hyaloscyphaceae</taxon>
        <taxon>Hyaloscypha</taxon>
    </lineage>
</organism>
<evidence type="ECO:0000313" key="4">
    <source>
        <dbReference type="Proteomes" id="UP000235672"/>
    </source>
</evidence>